<organism evidence="2 3">
    <name type="scientific">Pleurodeles waltl</name>
    <name type="common">Iberian ribbed newt</name>
    <dbReference type="NCBI Taxonomy" id="8319"/>
    <lineage>
        <taxon>Eukaryota</taxon>
        <taxon>Metazoa</taxon>
        <taxon>Chordata</taxon>
        <taxon>Craniata</taxon>
        <taxon>Vertebrata</taxon>
        <taxon>Euteleostomi</taxon>
        <taxon>Amphibia</taxon>
        <taxon>Batrachia</taxon>
        <taxon>Caudata</taxon>
        <taxon>Salamandroidea</taxon>
        <taxon>Salamandridae</taxon>
        <taxon>Pleurodelinae</taxon>
        <taxon>Pleurodeles</taxon>
    </lineage>
</organism>
<evidence type="ECO:0000313" key="2">
    <source>
        <dbReference type="EMBL" id="KAJ1201772.1"/>
    </source>
</evidence>
<gene>
    <name evidence="2" type="ORF">NDU88_005578</name>
</gene>
<dbReference type="Proteomes" id="UP001066276">
    <property type="component" value="Chromosome 2_1"/>
</dbReference>
<sequence length="97" mass="10593">MRLPPCPHTSGRALRGWSRRGRGVLLSLRLQQQTPAPGWAGRCPGGAPRSDPYPGGTARSRLAPRYFRSGFLVPRGHGAERSAILALHSIYLPGLRR</sequence>
<evidence type="ECO:0000313" key="3">
    <source>
        <dbReference type="Proteomes" id="UP001066276"/>
    </source>
</evidence>
<comment type="caution">
    <text evidence="2">The sequence shown here is derived from an EMBL/GenBank/DDBJ whole genome shotgun (WGS) entry which is preliminary data.</text>
</comment>
<proteinExistence type="predicted"/>
<keyword evidence="3" id="KW-1185">Reference proteome</keyword>
<accession>A0AAV7VKD4</accession>
<dbReference type="AlphaFoldDB" id="A0AAV7VKD4"/>
<evidence type="ECO:0000256" key="1">
    <source>
        <dbReference type="SAM" id="MobiDB-lite"/>
    </source>
</evidence>
<protein>
    <submittedName>
        <fullName evidence="2">Uncharacterized protein</fullName>
    </submittedName>
</protein>
<dbReference type="EMBL" id="JANPWB010000003">
    <property type="protein sequence ID" value="KAJ1201772.1"/>
    <property type="molecule type" value="Genomic_DNA"/>
</dbReference>
<feature type="region of interest" description="Disordered" evidence="1">
    <location>
        <begin position="35"/>
        <end position="59"/>
    </location>
</feature>
<name>A0AAV7VKD4_PLEWA</name>
<reference evidence="2" key="1">
    <citation type="journal article" date="2022" name="bioRxiv">
        <title>Sequencing and chromosome-scale assembly of the giantPleurodeles waltlgenome.</title>
        <authorList>
            <person name="Brown T."/>
            <person name="Elewa A."/>
            <person name="Iarovenko S."/>
            <person name="Subramanian E."/>
            <person name="Araus A.J."/>
            <person name="Petzold A."/>
            <person name="Susuki M."/>
            <person name="Suzuki K.-i.T."/>
            <person name="Hayashi T."/>
            <person name="Toyoda A."/>
            <person name="Oliveira C."/>
            <person name="Osipova E."/>
            <person name="Leigh N.D."/>
            <person name="Simon A."/>
            <person name="Yun M.H."/>
        </authorList>
    </citation>
    <scope>NUCLEOTIDE SEQUENCE</scope>
    <source>
        <strain evidence="2">20211129_DDA</strain>
        <tissue evidence="2">Liver</tissue>
    </source>
</reference>